<keyword evidence="5" id="KW-1185">Reference proteome</keyword>
<organism evidence="4 5">
    <name type="scientific">Luteococcus peritonei</name>
    <dbReference type="NCBI Taxonomy" id="88874"/>
    <lineage>
        <taxon>Bacteria</taxon>
        <taxon>Bacillati</taxon>
        <taxon>Actinomycetota</taxon>
        <taxon>Actinomycetes</taxon>
        <taxon>Propionibacteriales</taxon>
        <taxon>Propionibacteriaceae</taxon>
        <taxon>Luteococcus</taxon>
    </lineage>
</organism>
<dbReference type="CDD" id="cd00229">
    <property type="entry name" value="SGNH_hydrolase"/>
    <property type="match status" value="1"/>
</dbReference>
<evidence type="ECO:0000256" key="2">
    <source>
        <dbReference type="SAM" id="SignalP"/>
    </source>
</evidence>
<protein>
    <submittedName>
        <fullName evidence="4">SGNH/GDSL hydrolase family protein</fullName>
    </submittedName>
</protein>
<dbReference type="InterPro" id="IPR013830">
    <property type="entry name" value="SGNH_hydro"/>
</dbReference>
<dbReference type="Proteomes" id="UP001597326">
    <property type="component" value="Unassembled WGS sequence"/>
</dbReference>
<dbReference type="EMBL" id="JBHUFZ010000008">
    <property type="protein sequence ID" value="MFD1889194.1"/>
    <property type="molecule type" value="Genomic_DNA"/>
</dbReference>
<feature type="domain" description="SGNH hydrolase-type esterase" evidence="3">
    <location>
        <begin position="39"/>
        <end position="236"/>
    </location>
</feature>
<evidence type="ECO:0000256" key="1">
    <source>
        <dbReference type="SAM" id="MobiDB-lite"/>
    </source>
</evidence>
<comment type="caution">
    <text evidence="4">The sequence shown here is derived from an EMBL/GenBank/DDBJ whole genome shotgun (WGS) entry which is preliminary data.</text>
</comment>
<dbReference type="RefSeq" id="WP_343872177.1">
    <property type="nucleotide sequence ID" value="NZ_BAAAIX010000007.1"/>
</dbReference>
<evidence type="ECO:0000313" key="5">
    <source>
        <dbReference type="Proteomes" id="UP001597326"/>
    </source>
</evidence>
<feature type="signal peptide" evidence="2">
    <location>
        <begin position="1"/>
        <end position="25"/>
    </location>
</feature>
<feature type="chain" id="PRO_5045064586" evidence="2">
    <location>
        <begin position="26"/>
        <end position="246"/>
    </location>
</feature>
<gene>
    <name evidence="4" type="ORF">ACFSCS_03205</name>
</gene>
<evidence type="ECO:0000313" key="4">
    <source>
        <dbReference type="EMBL" id="MFD1889194.1"/>
    </source>
</evidence>
<reference evidence="5" key="1">
    <citation type="journal article" date="2019" name="Int. J. Syst. Evol. Microbiol.">
        <title>The Global Catalogue of Microorganisms (GCM) 10K type strain sequencing project: providing services to taxonomists for standard genome sequencing and annotation.</title>
        <authorList>
            <consortium name="The Broad Institute Genomics Platform"/>
            <consortium name="The Broad Institute Genome Sequencing Center for Infectious Disease"/>
            <person name="Wu L."/>
            <person name="Ma J."/>
        </authorList>
    </citation>
    <scope>NUCLEOTIDE SEQUENCE [LARGE SCALE GENOMIC DNA]</scope>
    <source>
        <strain evidence="5">CAIM 431</strain>
    </source>
</reference>
<dbReference type="SUPFAM" id="SSF52266">
    <property type="entry name" value="SGNH hydrolase"/>
    <property type="match status" value="1"/>
</dbReference>
<dbReference type="GO" id="GO:0016787">
    <property type="term" value="F:hydrolase activity"/>
    <property type="evidence" value="ECO:0007669"/>
    <property type="project" value="UniProtKB-KW"/>
</dbReference>
<dbReference type="Pfam" id="PF13472">
    <property type="entry name" value="Lipase_GDSL_2"/>
    <property type="match status" value="1"/>
</dbReference>
<dbReference type="InterPro" id="IPR036514">
    <property type="entry name" value="SGNH_hydro_sf"/>
</dbReference>
<feature type="region of interest" description="Disordered" evidence="1">
    <location>
        <begin position="44"/>
        <end position="63"/>
    </location>
</feature>
<evidence type="ECO:0000259" key="3">
    <source>
        <dbReference type="Pfam" id="PF13472"/>
    </source>
</evidence>
<accession>A0ABW4RSY4</accession>
<proteinExistence type="predicted"/>
<dbReference type="Gene3D" id="3.40.50.1110">
    <property type="entry name" value="SGNH hydrolase"/>
    <property type="match status" value="1"/>
</dbReference>
<sequence>MTTRRLLAAATVLAVSGAVTLTALPAEGGPVGSVRKVTAIGDSYPKGSGGNERRAYPELYGSRTGQPTLNRSFPGWMTGDVLYNMRSDGSVLRNIRDTRTVIVTVGANDISMRYPNPSTAAVSTRSYQPGMRSMRANLHTILGSVSRARGGNTTRVVVTGYNNIYMDGAALSRQSAAYRKGSVNLTNQVNSIIMAECAAYRMKCVNPAPAFHARGVNTTALVTADGTHPSAAGHRLYANLVYNKVR</sequence>
<keyword evidence="4" id="KW-0378">Hydrolase</keyword>
<name>A0ABW4RSY4_9ACTN</name>
<keyword evidence="2" id="KW-0732">Signal</keyword>